<evidence type="ECO:0000313" key="2">
    <source>
        <dbReference type="Proteomes" id="UP000295063"/>
    </source>
</evidence>
<organism evidence="1 2">
    <name type="scientific">Anaerospora hongkongensis</name>
    <dbReference type="NCBI Taxonomy" id="244830"/>
    <lineage>
        <taxon>Bacteria</taxon>
        <taxon>Bacillati</taxon>
        <taxon>Bacillota</taxon>
        <taxon>Negativicutes</taxon>
        <taxon>Selenomonadales</taxon>
        <taxon>Sporomusaceae</taxon>
        <taxon>Anaerospora</taxon>
    </lineage>
</organism>
<dbReference type="Proteomes" id="UP000295063">
    <property type="component" value="Unassembled WGS sequence"/>
</dbReference>
<comment type="caution">
    <text evidence="1">The sequence shown here is derived from an EMBL/GenBank/DDBJ whole genome shotgun (WGS) entry which is preliminary data.</text>
</comment>
<sequence length="77" mass="8809">MSDKKFVDVTAEHSRDGKVKPLSITWEDGRVYSIDRVLDVRMAAALKAGGQGIRYSCRVHGREVYLFCDEGRWFIES</sequence>
<evidence type="ECO:0000313" key="1">
    <source>
        <dbReference type="EMBL" id="TCL40200.1"/>
    </source>
</evidence>
<dbReference type="AlphaFoldDB" id="A0A4R1Q2L4"/>
<keyword evidence="2" id="KW-1185">Reference proteome</keyword>
<protein>
    <submittedName>
        <fullName evidence="1">Uncharacterized protein</fullName>
    </submittedName>
</protein>
<dbReference type="RefSeq" id="WP_207900624.1">
    <property type="nucleotide sequence ID" value="NZ_SLUI01000001.1"/>
</dbReference>
<proteinExistence type="predicted"/>
<name>A0A4R1Q2L4_9FIRM</name>
<dbReference type="EMBL" id="SLUI01000001">
    <property type="protein sequence ID" value="TCL40200.1"/>
    <property type="molecule type" value="Genomic_DNA"/>
</dbReference>
<reference evidence="1 2" key="1">
    <citation type="submission" date="2019-03" db="EMBL/GenBank/DDBJ databases">
        <title>Genomic Encyclopedia of Type Strains, Phase IV (KMG-IV): sequencing the most valuable type-strain genomes for metagenomic binning, comparative biology and taxonomic classification.</title>
        <authorList>
            <person name="Goeker M."/>
        </authorList>
    </citation>
    <scope>NUCLEOTIDE SEQUENCE [LARGE SCALE GENOMIC DNA]</scope>
    <source>
        <strain evidence="1 2">DSM 15969</strain>
    </source>
</reference>
<accession>A0A4R1Q2L4</accession>
<gene>
    <name evidence="1" type="ORF">EV210_101401</name>
</gene>